<proteinExistence type="predicted"/>
<evidence type="ECO:0000313" key="2">
    <source>
        <dbReference type="Proteomes" id="UP000807785"/>
    </source>
</evidence>
<comment type="caution">
    <text evidence="1">The sequence shown here is derived from an EMBL/GenBank/DDBJ whole genome shotgun (WGS) entry which is preliminary data.</text>
</comment>
<evidence type="ECO:0008006" key="3">
    <source>
        <dbReference type="Google" id="ProtNLM"/>
    </source>
</evidence>
<accession>A0A9D7E2T8</accession>
<gene>
    <name evidence="1" type="ORF">IPH26_06935</name>
</gene>
<dbReference type="EMBL" id="JADJEV010000003">
    <property type="protein sequence ID" value="MBK6972687.1"/>
    <property type="molecule type" value="Genomic_DNA"/>
</dbReference>
<dbReference type="Proteomes" id="UP000807785">
    <property type="component" value="Unassembled WGS sequence"/>
</dbReference>
<organism evidence="1 2">
    <name type="scientific">Candidatus Methylophosphatis roskildensis</name>
    <dbReference type="NCBI Taxonomy" id="2899263"/>
    <lineage>
        <taxon>Bacteria</taxon>
        <taxon>Pseudomonadati</taxon>
        <taxon>Pseudomonadota</taxon>
        <taxon>Betaproteobacteria</taxon>
        <taxon>Nitrosomonadales</taxon>
        <taxon>Sterolibacteriaceae</taxon>
        <taxon>Candidatus Methylophosphatis</taxon>
    </lineage>
</organism>
<reference evidence="1" key="1">
    <citation type="submission" date="2020-10" db="EMBL/GenBank/DDBJ databases">
        <title>Connecting structure to function with the recovery of over 1000 high-quality activated sludge metagenome-assembled genomes encoding full-length rRNA genes using long-read sequencing.</title>
        <authorList>
            <person name="Singleton C.M."/>
            <person name="Petriglieri F."/>
            <person name="Kristensen J.M."/>
            <person name="Kirkegaard R.H."/>
            <person name="Michaelsen T.Y."/>
            <person name="Andersen M.H."/>
            <person name="Karst S.M."/>
            <person name="Dueholm M.S."/>
            <person name="Nielsen P.H."/>
            <person name="Albertsen M."/>
        </authorList>
    </citation>
    <scope>NUCLEOTIDE SEQUENCE</scope>
    <source>
        <strain evidence="1">Bjer_18-Q3-R1-45_BAT3C.347</strain>
    </source>
</reference>
<protein>
    <recommendedName>
        <fullName evidence="3">Antitoxin Xre/MbcA/ParS-like toxin-binding domain-containing protein</fullName>
    </recommendedName>
</protein>
<dbReference type="AlphaFoldDB" id="A0A9D7E2T8"/>
<evidence type="ECO:0000313" key="1">
    <source>
        <dbReference type="EMBL" id="MBK6972687.1"/>
    </source>
</evidence>
<sequence>MIHHTLAAMDQMGLDDAQKLALLGLSAGARSTLHRYRTGQSVPEAADQMERCANILRIAAALNHLFPEGAGCWLQSKPPGFAGRSILATMLTSFERLTRTLGLIEAELQR</sequence>
<name>A0A9D7E2T8_9PROT</name>